<evidence type="ECO:0000313" key="3">
    <source>
        <dbReference type="EMBL" id="MBU3829510.1"/>
    </source>
</evidence>
<reference evidence="3" key="2">
    <citation type="submission" date="2021-04" db="EMBL/GenBank/DDBJ databases">
        <authorList>
            <person name="Gilroy R."/>
        </authorList>
    </citation>
    <scope>NUCLEOTIDE SEQUENCE</scope>
    <source>
        <strain evidence="3">876</strain>
    </source>
</reference>
<dbReference type="Gene3D" id="3.30.420.150">
    <property type="entry name" value="Exopolyphosphatase. Domain 2"/>
    <property type="match status" value="1"/>
</dbReference>
<feature type="domain" description="Ppx/GppA phosphatase N-terminal" evidence="2">
    <location>
        <begin position="33"/>
        <end position="310"/>
    </location>
</feature>
<dbReference type="PANTHER" id="PTHR30005">
    <property type="entry name" value="EXOPOLYPHOSPHATASE"/>
    <property type="match status" value="1"/>
</dbReference>
<dbReference type="InterPro" id="IPR043129">
    <property type="entry name" value="ATPase_NBD"/>
</dbReference>
<comment type="caution">
    <text evidence="3">The sequence shown here is derived from an EMBL/GenBank/DDBJ whole genome shotgun (WGS) entry which is preliminary data.</text>
</comment>
<evidence type="ECO:0000313" key="4">
    <source>
        <dbReference type="Proteomes" id="UP000824180"/>
    </source>
</evidence>
<accession>A0A9E2KST6</accession>
<dbReference type="EMBL" id="JAHLFK010000007">
    <property type="protein sequence ID" value="MBU3829510.1"/>
    <property type="molecule type" value="Genomic_DNA"/>
</dbReference>
<dbReference type="AlphaFoldDB" id="A0A9E2KST6"/>
<dbReference type="PANTHER" id="PTHR30005:SF0">
    <property type="entry name" value="RETROGRADE REGULATION PROTEIN 2"/>
    <property type="match status" value="1"/>
</dbReference>
<dbReference type="Pfam" id="PF02541">
    <property type="entry name" value="Ppx-GppA"/>
    <property type="match status" value="1"/>
</dbReference>
<dbReference type="Gene3D" id="3.30.420.40">
    <property type="match status" value="1"/>
</dbReference>
<gene>
    <name evidence="3" type="ORF">H9843_01185</name>
</gene>
<dbReference type="SUPFAM" id="SSF53067">
    <property type="entry name" value="Actin-like ATPase domain"/>
    <property type="match status" value="2"/>
</dbReference>
<proteinExistence type="inferred from homology"/>
<dbReference type="InterPro" id="IPR003695">
    <property type="entry name" value="Ppx_GppA_N"/>
</dbReference>
<evidence type="ECO:0000259" key="2">
    <source>
        <dbReference type="Pfam" id="PF02541"/>
    </source>
</evidence>
<protein>
    <submittedName>
        <fullName evidence="3">Ppx/GppA family phosphatase</fullName>
    </submittedName>
</protein>
<organism evidence="3 4">
    <name type="scientific">Candidatus Limosilactobacillus merdavium</name>
    <dbReference type="NCBI Taxonomy" id="2838651"/>
    <lineage>
        <taxon>Bacteria</taxon>
        <taxon>Bacillati</taxon>
        <taxon>Bacillota</taxon>
        <taxon>Bacilli</taxon>
        <taxon>Lactobacillales</taxon>
        <taxon>Lactobacillaceae</taxon>
        <taxon>Limosilactobacillus</taxon>
    </lineage>
</organism>
<reference evidence="3" key="1">
    <citation type="journal article" date="2021" name="PeerJ">
        <title>Extensive microbial diversity within the chicken gut microbiome revealed by metagenomics and culture.</title>
        <authorList>
            <person name="Gilroy R."/>
            <person name="Ravi A."/>
            <person name="Getino M."/>
            <person name="Pursley I."/>
            <person name="Horton D.L."/>
            <person name="Alikhan N.F."/>
            <person name="Baker D."/>
            <person name="Gharbi K."/>
            <person name="Hall N."/>
            <person name="Watson M."/>
            <person name="Adriaenssens E.M."/>
            <person name="Foster-Nyarko E."/>
            <person name="Jarju S."/>
            <person name="Secka A."/>
            <person name="Antonio M."/>
            <person name="Oren A."/>
            <person name="Chaudhuri R.R."/>
            <person name="La Ragione R."/>
            <person name="Hildebrand F."/>
            <person name="Pallen M.J."/>
        </authorList>
    </citation>
    <scope>NUCLEOTIDE SEQUENCE</scope>
    <source>
        <strain evidence="3">876</strain>
    </source>
</reference>
<dbReference type="InterPro" id="IPR050273">
    <property type="entry name" value="GppA/Ppx_hydrolase"/>
</dbReference>
<name>A0A9E2KST6_9LACO</name>
<evidence type="ECO:0000256" key="1">
    <source>
        <dbReference type="ARBA" id="ARBA00007125"/>
    </source>
</evidence>
<dbReference type="Proteomes" id="UP000824180">
    <property type="component" value="Unassembled WGS sequence"/>
</dbReference>
<dbReference type="CDD" id="cd24052">
    <property type="entry name" value="ASKHA_NBD_HpPPX-GppA-like"/>
    <property type="match status" value="1"/>
</dbReference>
<sequence>MSKSSQYLAVIDLGSNSVRLKIDQIELDGSYQTKVYEKRYVRLSSNMGPEKILQPEPIERTIKALSEFREICDQYKKLKILAVATAATRQAQNQAAFLKQVKERTGFVIHVISGEQEAYLDYIGVSRTLAINDGAILDTGGASMEIILVKDGQAEEVISIPLGSVLLSQRYNLGDRIEASDLFNAIVKVDQVLSKENWLNRVRHGEIVALGGCNRALAKVYRWQQAANSNRVAPVHGLMMDQDDAFAIMQQLLRSSKSERASIRGVNKERADVIVGGLLPLMSIIRQQQIQQIQFSDSGLREGLLFRYLEHETSLENLTTL</sequence>
<comment type="similarity">
    <text evidence="1">Belongs to the GppA/Ppx family.</text>
</comment>